<evidence type="ECO:0000256" key="3">
    <source>
        <dbReference type="ARBA" id="ARBA00022723"/>
    </source>
</evidence>
<sequence>MTAGTIVAAFGRHFEVLDDAGTRWHCVTRGKRTSFACGDRVEFKPTSGGEGVIQHNAPRTSLLHRSDAFKEKLLAANVTQVFIVVATEPSFSDELISRCLCAAEDQHLKAHIVLNKIDLSDRLPAARARLALFAELGYELIEVAANTDAGAIVPHLAGEVSILVGQSGMGKSTLTNALIPDANAATREISDALDTGKHTTTATRLYPLAGGGALIDSPGLQAFGLAHLDQTALAASFREFAPYLGQCRFRDCRHEHEPGCAIRDAVDSGHIARRRFDHYRLLRDEIDHARRQAQGW</sequence>
<comment type="subcellular location">
    <subcellularLocation>
        <location evidence="10">Cytoplasm</location>
    </subcellularLocation>
</comment>
<feature type="binding site" evidence="10">
    <location>
        <begin position="115"/>
        <end position="118"/>
    </location>
    <ligand>
        <name>GTP</name>
        <dbReference type="ChEBI" id="CHEBI:37565"/>
    </ligand>
</feature>
<name>A0A6C1B5Z9_9RHOO</name>
<proteinExistence type="inferred from homology"/>
<evidence type="ECO:0000313" key="13">
    <source>
        <dbReference type="EMBL" id="QID18225.1"/>
    </source>
</evidence>
<dbReference type="SUPFAM" id="SSF50249">
    <property type="entry name" value="Nucleic acid-binding proteins"/>
    <property type="match status" value="1"/>
</dbReference>
<dbReference type="NCBIfam" id="TIGR00157">
    <property type="entry name" value="ribosome small subunit-dependent GTPase A"/>
    <property type="match status" value="1"/>
</dbReference>
<dbReference type="GO" id="GO:0046872">
    <property type="term" value="F:metal ion binding"/>
    <property type="evidence" value="ECO:0007669"/>
    <property type="project" value="UniProtKB-KW"/>
</dbReference>
<dbReference type="Pfam" id="PF03193">
    <property type="entry name" value="RsgA_GTPase"/>
    <property type="match status" value="1"/>
</dbReference>
<dbReference type="KEGG" id="azq:G3580_11610"/>
<dbReference type="PANTHER" id="PTHR32120:SF11">
    <property type="entry name" value="SMALL RIBOSOMAL SUBUNIT BIOGENESIS GTPASE RSGA 1, MITOCHONDRIAL-RELATED"/>
    <property type="match status" value="1"/>
</dbReference>
<dbReference type="SUPFAM" id="SSF52540">
    <property type="entry name" value="P-loop containing nucleoside triphosphate hydrolases"/>
    <property type="match status" value="1"/>
</dbReference>
<dbReference type="GO" id="GO:0019843">
    <property type="term" value="F:rRNA binding"/>
    <property type="evidence" value="ECO:0007669"/>
    <property type="project" value="UniProtKB-KW"/>
</dbReference>
<evidence type="ECO:0000256" key="6">
    <source>
        <dbReference type="ARBA" id="ARBA00022801"/>
    </source>
</evidence>
<dbReference type="AlphaFoldDB" id="A0A6C1B5Z9"/>
<gene>
    <name evidence="10 13" type="primary">rsgA</name>
    <name evidence="13" type="ORF">G3580_11610</name>
</gene>
<comment type="subunit">
    <text evidence="10">Monomer. Associates with 30S ribosomal subunit, binds 16S rRNA.</text>
</comment>
<keyword evidence="14" id="KW-1185">Reference proteome</keyword>
<keyword evidence="2 10" id="KW-0690">Ribosome biogenesis</keyword>
<dbReference type="InterPro" id="IPR027417">
    <property type="entry name" value="P-loop_NTPase"/>
</dbReference>
<feature type="binding site" evidence="10">
    <location>
        <position position="252"/>
    </location>
    <ligand>
        <name>Zn(2+)</name>
        <dbReference type="ChEBI" id="CHEBI:29105"/>
    </ligand>
</feature>
<feature type="binding site" evidence="10">
    <location>
        <position position="260"/>
    </location>
    <ligand>
        <name>Zn(2+)</name>
        <dbReference type="ChEBI" id="CHEBI:29105"/>
    </ligand>
</feature>
<dbReference type="PROSITE" id="PS51721">
    <property type="entry name" value="G_CP"/>
    <property type="match status" value="1"/>
</dbReference>
<dbReference type="GO" id="GO:0042274">
    <property type="term" value="P:ribosomal small subunit biogenesis"/>
    <property type="evidence" value="ECO:0007669"/>
    <property type="project" value="UniProtKB-UniRule"/>
</dbReference>
<dbReference type="GO" id="GO:0003924">
    <property type="term" value="F:GTPase activity"/>
    <property type="evidence" value="ECO:0007669"/>
    <property type="project" value="UniProtKB-UniRule"/>
</dbReference>
<keyword evidence="8 10" id="KW-0694">RNA-binding</keyword>
<dbReference type="HAMAP" id="MF_01820">
    <property type="entry name" value="GTPase_RsgA"/>
    <property type="match status" value="1"/>
</dbReference>
<dbReference type="EC" id="3.6.1.-" evidence="10"/>
<accession>A0A6C1B5Z9</accession>
<feature type="binding site" evidence="10">
    <location>
        <begin position="165"/>
        <end position="173"/>
    </location>
    <ligand>
        <name>GTP</name>
        <dbReference type="ChEBI" id="CHEBI:37565"/>
    </ligand>
</feature>
<evidence type="ECO:0000256" key="9">
    <source>
        <dbReference type="ARBA" id="ARBA00023134"/>
    </source>
</evidence>
<dbReference type="InterPro" id="IPR031944">
    <property type="entry name" value="RsgA_N"/>
</dbReference>
<evidence type="ECO:0000259" key="11">
    <source>
        <dbReference type="PROSITE" id="PS50936"/>
    </source>
</evidence>
<reference evidence="13 14" key="1">
    <citation type="submission" date="2020-02" db="EMBL/GenBank/DDBJ databases">
        <title>Nitrogenibacter mangrovi gen. nov., sp. nov. isolated from mangrove sediment, a denitrifying betaproteobacterium.</title>
        <authorList>
            <person name="Liao H."/>
            <person name="Tian Y."/>
        </authorList>
    </citation>
    <scope>NUCLEOTIDE SEQUENCE [LARGE SCALE GENOMIC DNA]</scope>
    <source>
        <strain evidence="13 14">M9-3-2</strain>
    </source>
</reference>
<organism evidence="13 14">
    <name type="scientific">Nitrogeniibacter mangrovi</name>
    <dbReference type="NCBI Taxonomy" id="2016596"/>
    <lineage>
        <taxon>Bacteria</taxon>
        <taxon>Pseudomonadati</taxon>
        <taxon>Pseudomonadota</taxon>
        <taxon>Betaproteobacteria</taxon>
        <taxon>Rhodocyclales</taxon>
        <taxon>Zoogloeaceae</taxon>
        <taxon>Nitrogeniibacter</taxon>
    </lineage>
</organism>
<dbReference type="GO" id="GO:0005737">
    <property type="term" value="C:cytoplasm"/>
    <property type="evidence" value="ECO:0007669"/>
    <property type="project" value="UniProtKB-SubCell"/>
</dbReference>
<comment type="function">
    <text evidence="10">One of several proteins that assist in the late maturation steps of the functional core of the 30S ribosomal subunit. Helps release RbfA from mature subunits. May play a role in the assembly of ribosomal proteins into the subunit. Circularly permuted GTPase that catalyzes slow GTP hydrolysis, GTPase activity is stimulated by the 30S ribosomal subunit.</text>
</comment>
<dbReference type="Gene3D" id="2.40.50.140">
    <property type="entry name" value="Nucleic acid-binding proteins"/>
    <property type="match status" value="1"/>
</dbReference>
<evidence type="ECO:0000313" key="14">
    <source>
        <dbReference type="Proteomes" id="UP000501991"/>
    </source>
</evidence>
<evidence type="ECO:0000259" key="12">
    <source>
        <dbReference type="PROSITE" id="PS51721"/>
    </source>
</evidence>
<feature type="binding site" evidence="10">
    <location>
        <position position="254"/>
    </location>
    <ligand>
        <name>Zn(2+)</name>
        <dbReference type="ChEBI" id="CHEBI:29105"/>
    </ligand>
</feature>
<dbReference type="InterPro" id="IPR004881">
    <property type="entry name" value="Ribosome_biogen_GTPase_RsgA"/>
</dbReference>
<feature type="binding site" evidence="10">
    <location>
        <position position="247"/>
    </location>
    <ligand>
        <name>Zn(2+)</name>
        <dbReference type="ChEBI" id="CHEBI:29105"/>
    </ligand>
</feature>
<keyword evidence="9 10" id="KW-0342">GTP-binding</keyword>
<feature type="domain" description="CP-type G" evidence="12">
    <location>
        <begin position="66"/>
        <end position="223"/>
    </location>
</feature>
<evidence type="ECO:0000256" key="5">
    <source>
        <dbReference type="ARBA" id="ARBA00022741"/>
    </source>
</evidence>
<dbReference type="Proteomes" id="UP000501991">
    <property type="component" value="Chromosome"/>
</dbReference>
<evidence type="ECO:0000256" key="1">
    <source>
        <dbReference type="ARBA" id="ARBA00022490"/>
    </source>
</evidence>
<dbReference type="InterPro" id="IPR012340">
    <property type="entry name" value="NA-bd_OB-fold"/>
</dbReference>
<dbReference type="PROSITE" id="PS50936">
    <property type="entry name" value="ENGC_GTPASE"/>
    <property type="match status" value="1"/>
</dbReference>
<dbReference type="Gene3D" id="3.40.50.300">
    <property type="entry name" value="P-loop containing nucleotide triphosphate hydrolases"/>
    <property type="match status" value="1"/>
</dbReference>
<keyword evidence="7 10" id="KW-0862">Zinc</keyword>
<keyword evidence="4 10" id="KW-0699">rRNA-binding</keyword>
<dbReference type="PANTHER" id="PTHR32120">
    <property type="entry name" value="SMALL RIBOSOMAL SUBUNIT BIOGENESIS GTPASE RSGA"/>
    <property type="match status" value="1"/>
</dbReference>
<protein>
    <recommendedName>
        <fullName evidence="10">Small ribosomal subunit biogenesis GTPase RsgA</fullName>
        <ecNumber evidence="10">3.6.1.-</ecNumber>
    </recommendedName>
</protein>
<dbReference type="InterPro" id="IPR010914">
    <property type="entry name" value="RsgA_GTPase_dom"/>
</dbReference>
<keyword evidence="5 10" id="KW-0547">Nucleotide-binding</keyword>
<evidence type="ECO:0000256" key="2">
    <source>
        <dbReference type="ARBA" id="ARBA00022517"/>
    </source>
</evidence>
<keyword evidence="1 10" id="KW-0963">Cytoplasm</keyword>
<evidence type="ECO:0000256" key="10">
    <source>
        <dbReference type="HAMAP-Rule" id="MF_01820"/>
    </source>
</evidence>
<dbReference type="InterPro" id="IPR030378">
    <property type="entry name" value="G_CP_dom"/>
</dbReference>
<evidence type="ECO:0000256" key="7">
    <source>
        <dbReference type="ARBA" id="ARBA00022833"/>
    </source>
</evidence>
<dbReference type="EMBL" id="CP048836">
    <property type="protein sequence ID" value="QID18225.1"/>
    <property type="molecule type" value="Genomic_DNA"/>
</dbReference>
<keyword evidence="3 10" id="KW-0479">Metal-binding</keyword>
<dbReference type="Gene3D" id="1.10.40.50">
    <property type="entry name" value="Probable gtpase engc, domain 3"/>
    <property type="match status" value="1"/>
</dbReference>
<dbReference type="GO" id="GO:0005525">
    <property type="term" value="F:GTP binding"/>
    <property type="evidence" value="ECO:0007669"/>
    <property type="project" value="UniProtKB-UniRule"/>
</dbReference>
<evidence type="ECO:0000256" key="4">
    <source>
        <dbReference type="ARBA" id="ARBA00022730"/>
    </source>
</evidence>
<dbReference type="RefSeq" id="WP_173765682.1">
    <property type="nucleotide sequence ID" value="NZ_CP048836.1"/>
</dbReference>
<dbReference type="CDD" id="cd01854">
    <property type="entry name" value="YjeQ_EngC"/>
    <property type="match status" value="1"/>
</dbReference>
<comment type="similarity">
    <text evidence="10">Belongs to the TRAFAC class YlqF/YawG GTPase family. RsgA subfamily.</text>
</comment>
<evidence type="ECO:0000256" key="8">
    <source>
        <dbReference type="ARBA" id="ARBA00022884"/>
    </source>
</evidence>
<feature type="domain" description="EngC GTPase" evidence="11">
    <location>
        <begin position="76"/>
        <end position="221"/>
    </location>
</feature>
<dbReference type="CDD" id="cd04466">
    <property type="entry name" value="S1_YloQ_GTPase"/>
    <property type="match status" value="1"/>
</dbReference>
<keyword evidence="6 10" id="KW-0378">Hydrolase</keyword>
<comment type="cofactor">
    <cofactor evidence="10">
        <name>Zn(2+)</name>
        <dbReference type="ChEBI" id="CHEBI:29105"/>
    </cofactor>
    <text evidence="10">Binds 1 zinc ion per subunit.</text>
</comment>